<dbReference type="AlphaFoldDB" id="A0A517T7M9"/>
<dbReference type="KEGG" id="chya:V22_16150"/>
<name>A0A517T7M9_9PLAN</name>
<feature type="compositionally biased region" description="Polar residues" evidence="1">
    <location>
        <begin position="1"/>
        <end position="10"/>
    </location>
</feature>
<feature type="transmembrane region" description="Helical" evidence="2">
    <location>
        <begin position="236"/>
        <end position="260"/>
    </location>
</feature>
<dbReference type="InterPro" id="IPR005625">
    <property type="entry name" value="PepSY-ass_TM"/>
</dbReference>
<dbReference type="PANTHER" id="PTHR34219:SF1">
    <property type="entry name" value="PEPSY DOMAIN-CONTAINING PROTEIN"/>
    <property type="match status" value="1"/>
</dbReference>
<protein>
    <recommendedName>
        <fullName evidence="5">PepSY-associated TM helix</fullName>
    </recommendedName>
</protein>
<organism evidence="3 4">
    <name type="scientific">Calycomorphotria hydatis</name>
    <dbReference type="NCBI Taxonomy" id="2528027"/>
    <lineage>
        <taxon>Bacteria</taxon>
        <taxon>Pseudomonadati</taxon>
        <taxon>Planctomycetota</taxon>
        <taxon>Planctomycetia</taxon>
        <taxon>Planctomycetales</taxon>
        <taxon>Planctomycetaceae</taxon>
        <taxon>Calycomorphotria</taxon>
    </lineage>
</organism>
<keyword evidence="4" id="KW-1185">Reference proteome</keyword>
<dbReference type="Pfam" id="PF03929">
    <property type="entry name" value="PepSY_TM"/>
    <property type="match status" value="1"/>
</dbReference>
<evidence type="ECO:0000256" key="1">
    <source>
        <dbReference type="SAM" id="MobiDB-lite"/>
    </source>
</evidence>
<keyword evidence="2" id="KW-1133">Transmembrane helix</keyword>
<feature type="transmembrane region" description="Helical" evidence="2">
    <location>
        <begin position="187"/>
        <end position="208"/>
    </location>
</feature>
<feature type="transmembrane region" description="Helical" evidence="2">
    <location>
        <begin position="51"/>
        <end position="75"/>
    </location>
</feature>
<evidence type="ECO:0008006" key="5">
    <source>
        <dbReference type="Google" id="ProtNLM"/>
    </source>
</evidence>
<dbReference type="EMBL" id="CP036316">
    <property type="protein sequence ID" value="QDT64381.1"/>
    <property type="molecule type" value="Genomic_DNA"/>
</dbReference>
<gene>
    <name evidence="3" type="ORF">V22_16150</name>
</gene>
<keyword evidence="2" id="KW-0812">Transmembrane</keyword>
<sequence length="471" mass="52520">MSSEVSTPVDQSEAGAVTEYSPEALTANEPVKQTDKSEQTKTSRYRILWRWHFYAGVFIAPVLFASSLTGGIYVFHEELSRWLYADTMFVEPEGEPLSYDEQWKIAEKEFDGVEMEGLLPNPDPRRSTVFAAHLHEGGDANAAQQHYLVTMNPYTGEILSKGIQEHEFFHVVLAIHRNLFAGMTGRVIVELGTSWGLIMMATGLYLWWPRKGRANRGVWFPKLNAKPYAVLRDFHAIAGAYVAIFAIIIFSTGMFFSLVWGTAYQILGAQVGQSIMPIFTPKDAPAPTPDAPKASWDTVVNNLFEGAEATGEDFILLPESKEEGKAHKAFVLRNMDHFHMRVVDINQYTGEVIAVTKATDLPPMAFAFPLAISLHQGKTFGLPSKIIALISCLFLMGSVVTGYWMWWKRRPKGSLGFPARPVPWSTPLWLWGVVAIVGLLLPVAGVSMLLILGVDALVIQWQKRRSRLASD</sequence>
<dbReference type="OrthoDB" id="111691at2"/>
<evidence type="ECO:0000313" key="4">
    <source>
        <dbReference type="Proteomes" id="UP000319976"/>
    </source>
</evidence>
<evidence type="ECO:0000313" key="3">
    <source>
        <dbReference type="EMBL" id="QDT64381.1"/>
    </source>
</evidence>
<proteinExistence type="predicted"/>
<dbReference type="Proteomes" id="UP000319976">
    <property type="component" value="Chromosome"/>
</dbReference>
<dbReference type="PANTHER" id="PTHR34219">
    <property type="entry name" value="IRON-REGULATED INNER MEMBRANE PROTEIN-RELATED"/>
    <property type="match status" value="1"/>
</dbReference>
<evidence type="ECO:0000256" key="2">
    <source>
        <dbReference type="SAM" id="Phobius"/>
    </source>
</evidence>
<keyword evidence="2" id="KW-0472">Membrane</keyword>
<reference evidence="3 4" key="1">
    <citation type="submission" date="2019-02" db="EMBL/GenBank/DDBJ databases">
        <title>Deep-cultivation of Planctomycetes and their phenomic and genomic characterization uncovers novel biology.</title>
        <authorList>
            <person name="Wiegand S."/>
            <person name="Jogler M."/>
            <person name="Boedeker C."/>
            <person name="Pinto D."/>
            <person name="Vollmers J."/>
            <person name="Rivas-Marin E."/>
            <person name="Kohn T."/>
            <person name="Peeters S.H."/>
            <person name="Heuer A."/>
            <person name="Rast P."/>
            <person name="Oberbeckmann S."/>
            <person name="Bunk B."/>
            <person name="Jeske O."/>
            <person name="Meyerdierks A."/>
            <person name="Storesund J.E."/>
            <person name="Kallscheuer N."/>
            <person name="Luecker S."/>
            <person name="Lage O.M."/>
            <person name="Pohl T."/>
            <person name="Merkel B.J."/>
            <person name="Hornburger P."/>
            <person name="Mueller R.-W."/>
            <person name="Bruemmer F."/>
            <person name="Labrenz M."/>
            <person name="Spormann A.M."/>
            <person name="Op den Camp H."/>
            <person name="Overmann J."/>
            <person name="Amann R."/>
            <person name="Jetten M.S.M."/>
            <person name="Mascher T."/>
            <person name="Medema M.H."/>
            <person name="Devos D.P."/>
            <person name="Kaster A.-K."/>
            <person name="Ovreas L."/>
            <person name="Rohde M."/>
            <person name="Galperin M.Y."/>
            <person name="Jogler C."/>
        </authorList>
    </citation>
    <scope>NUCLEOTIDE SEQUENCE [LARGE SCALE GENOMIC DNA]</scope>
    <source>
        <strain evidence="3 4">V22</strain>
    </source>
</reference>
<feature type="transmembrane region" description="Helical" evidence="2">
    <location>
        <begin position="428"/>
        <end position="458"/>
    </location>
</feature>
<accession>A0A517T7M9</accession>
<feature type="region of interest" description="Disordered" evidence="1">
    <location>
        <begin position="1"/>
        <end position="38"/>
    </location>
</feature>
<dbReference type="RefSeq" id="WP_145261496.1">
    <property type="nucleotide sequence ID" value="NZ_CP036316.1"/>
</dbReference>
<feature type="transmembrane region" description="Helical" evidence="2">
    <location>
        <begin position="386"/>
        <end position="406"/>
    </location>
</feature>